<protein>
    <submittedName>
        <fullName evidence="1">Uncharacterized protein</fullName>
    </submittedName>
</protein>
<gene>
    <name evidence="1" type="ORF">NIES37_34960</name>
</gene>
<dbReference type="Proteomes" id="UP000218785">
    <property type="component" value="Chromosome"/>
</dbReference>
<dbReference type="RefSeq" id="WP_096577705.1">
    <property type="nucleotide sequence ID" value="NZ_CAWNJS010000001.1"/>
</dbReference>
<proteinExistence type="predicted"/>
<dbReference type="AlphaFoldDB" id="A0A1Z4N1C0"/>
<dbReference type="NCBIfam" id="NF038167">
    <property type="entry name" value="cyan_ocin_like"/>
    <property type="match status" value="1"/>
</dbReference>
<organism evidence="1 2">
    <name type="scientific">Tolypothrix tenuis PCC 7101</name>
    <dbReference type="NCBI Taxonomy" id="231146"/>
    <lineage>
        <taxon>Bacteria</taxon>
        <taxon>Bacillati</taxon>
        <taxon>Cyanobacteriota</taxon>
        <taxon>Cyanophyceae</taxon>
        <taxon>Nostocales</taxon>
        <taxon>Tolypothrichaceae</taxon>
        <taxon>Tolypothrix</taxon>
    </lineage>
</organism>
<keyword evidence="2" id="KW-1185">Reference proteome</keyword>
<reference evidence="1 2" key="1">
    <citation type="submission" date="2017-06" db="EMBL/GenBank/DDBJ databases">
        <title>Genome sequencing of cyanobaciteial culture collection at National Institute for Environmental Studies (NIES).</title>
        <authorList>
            <person name="Hirose Y."/>
            <person name="Shimura Y."/>
            <person name="Fujisawa T."/>
            <person name="Nakamura Y."/>
            <person name="Kawachi M."/>
        </authorList>
    </citation>
    <scope>NUCLEOTIDE SEQUENCE [LARGE SCALE GENOMIC DNA]</scope>
    <source>
        <strain evidence="1 2">NIES-37</strain>
    </source>
</reference>
<evidence type="ECO:0000313" key="2">
    <source>
        <dbReference type="Proteomes" id="UP000218785"/>
    </source>
</evidence>
<accession>A0A1Z4N1C0</accession>
<name>A0A1Z4N1C0_9CYAN</name>
<dbReference type="KEGG" id="ttq:NIES37_34960"/>
<dbReference type="EMBL" id="AP018248">
    <property type="protein sequence ID" value="BAY99513.1"/>
    <property type="molecule type" value="Genomic_DNA"/>
</dbReference>
<dbReference type="InterPro" id="IPR049891">
    <property type="entry name" value="CTB"/>
</dbReference>
<sequence>MSGDENIPNDAAIELTDEELDEVAGGFNLRLTAARFHKSTIGSAQEISLGRRSSAKSLFQAENIESALLQVTITDASTEDLKVLGELFGDASALDGSA</sequence>
<evidence type="ECO:0000313" key="1">
    <source>
        <dbReference type="EMBL" id="BAY99513.1"/>
    </source>
</evidence>